<feature type="signal peptide" evidence="1">
    <location>
        <begin position="1"/>
        <end position="19"/>
    </location>
</feature>
<dbReference type="AlphaFoldDB" id="A0A812PMD1"/>
<dbReference type="InterPro" id="IPR004988">
    <property type="entry name" value="DUF273"/>
</dbReference>
<feature type="chain" id="PRO_5032932235" evidence="1">
    <location>
        <begin position="20"/>
        <end position="271"/>
    </location>
</feature>
<dbReference type="Pfam" id="PF03314">
    <property type="entry name" value="DUF273"/>
    <property type="match status" value="1"/>
</dbReference>
<dbReference type="Gene3D" id="3.90.550.10">
    <property type="entry name" value="Spore Coat Polysaccharide Biosynthesis Protein SpsA, Chain A"/>
    <property type="match status" value="1"/>
</dbReference>
<name>A0A812PMD1_9DINO</name>
<dbReference type="InterPro" id="IPR029044">
    <property type="entry name" value="Nucleotide-diphossugar_trans"/>
</dbReference>
<dbReference type="OrthoDB" id="437888at2759"/>
<comment type="caution">
    <text evidence="2">The sequence shown here is derived from an EMBL/GenBank/DDBJ whole genome shotgun (WGS) entry which is preliminary data.</text>
</comment>
<dbReference type="EMBL" id="CAJNDS010002125">
    <property type="protein sequence ID" value="CAE7340646.1"/>
    <property type="molecule type" value="Genomic_DNA"/>
</dbReference>
<accession>A0A812PMD1</accession>
<evidence type="ECO:0000256" key="1">
    <source>
        <dbReference type="SAM" id="SignalP"/>
    </source>
</evidence>
<sequence length="271" mass="30352">MRDAALLAFISALVIHAAAIQDHHAAHDVGVQAHRVIQGSRHAGIAVLADDHFRERYANQIQSIRCYAKAQGYDLWLLSGGEFAACAELWKAQNGYFFLKHCAAASLLQAQEPGYSLAVLDSDVVAVALDRSLDRWMQSRADLQFYERITGEEVMAGNYIAKNRPWVRAFLQRWASMKDRQPPGFSSADNGALHVVLVETLELAGASRVRELYGGLEAKVDNLQPYWSFVEESMRVLGPPRMWSMEQTSLGREHGCIGEDDMELLGFRFRV</sequence>
<keyword evidence="3" id="KW-1185">Reference proteome</keyword>
<proteinExistence type="predicted"/>
<reference evidence="2" key="1">
    <citation type="submission" date="2021-02" db="EMBL/GenBank/DDBJ databases">
        <authorList>
            <person name="Dougan E. K."/>
            <person name="Rhodes N."/>
            <person name="Thang M."/>
            <person name="Chan C."/>
        </authorList>
    </citation>
    <scope>NUCLEOTIDE SEQUENCE</scope>
</reference>
<keyword evidence="1" id="KW-0732">Signal</keyword>
<dbReference type="PANTHER" id="PTHR31562">
    <property type="entry name" value="PROTEIN CBG18972"/>
    <property type="match status" value="1"/>
</dbReference>
<evidence type="ECO:0000313" key="2">
    <source>
        <dbReference type="EMBL" id="CAE7340646.1"/>
    </source>
</evidence>
<evidence type="ECO:0000313" key="3">
    <source>
        <dbReference type="Proteomes" id="UP000604046"/>
    </source>
</evidence>
<organism evidence="2 3">
    <name type="scientific">Symbiodinium natans</name>
    <dbReference type="NCBI Taxonomy" id="878477"/>
    <lineage>
        <taxon>Eukaryota</taxon>
        <taxon>Sar</taxon>
        <taxon>Alveolata</taxon>
        <taxon>Dinophyceae</taxon>
        <taxon>Suessiales</taxon>
        <taxon>Symbiodiniaceae</taxon>
        <taxon>Symbiodinium</taxon>
    </lineage>
</organism>
<gene>
    <name evidence="2" type="primary">cprG</name>
    <name evidence="2" type="ORF">SNAT2548_LOCUS17822</name>
</gene>
<dbReference type="Proteomes" id="UP000604046">
    <property type="component" value="Unassembled WGS sequence"/>
</dbReference>
<dbReference type="PANTHER" id="PTHR31562:SF4">
    <property type="entry name" value="DUF268 DOMAIN-CONTAINING PROTEIN-RELATED"/>
    <property type="match status" value="1"/>
</dbReference>
<protein>
    <submittedName>
        <fullName evidence="2">CprG protein</fullName>
    </submittedName>
</protein>